<organism evidence="2 3">
    <name type="scientific">Glossina austeni</name>
    <name type="common">Savannah tsetse fly</name>
    <dbReference type="NCBI Taxonomy" id="7395"/>
    <lineage>
        <taxon>Eukaryota</taxon>
        <taxon>Metazoa</taxon>
        <taxon>Ecdysozoa</taxon>
        <taxon>Arthropoda</taxon>
        <taxon>Hexapoda</taxon>
        <taxon>Insecta</taxon>
        <taxon>Pterygota</taxon>
        <taxon>Neoptera</taxon>
        <taxon>Endopterygota</taxon>
        <taxon>Diptera</taxon>
        <taxon>Brachycera</taxon>
        <taxon>Muscomorpha</taxon>
        <taxon>Hippoboscoidea</taxon>
        <taxon>Glossinidae</taxon>
        <taxon>Glossina</taxon>
    </lineage>
</organism>
<keyword evidence="1" id="KW-0812">Transmembrane</keyword>
<dbReference type="Proteomes" id="UP000078200">
    <property type="component" value="Unassembled WGS sequence"/>
</dbReference>
<evidence type="ECO:0000256" key="1">
    <source>
        <dbReference type="SAM" id="Phobius"/>
    </source>
</evidence>
<sequence length="186" mass="22281">MRINSPYTAFYWDLNMIPKSVVHICHRLKILFFKTFIGDWEFTRWQRPVKMLAKQPSTQQLCLHCNTMLMISFGTIELMAAIFATILRKLTPSMLKKYQSFIPISVFLMALTNNQTNHPDVAKPERKDFRWLNRDLMHPETKVLALKMRFRSFYKFLLLHVNCERRKTHTACTYIYMVYILIYAIM</sequence>
<accession>A0A1A9VBJ5</accession>
<keyword evidence="3" id="KW-1185">Reference proteome</keyword>
<proteinExistence type="predicted"/>
<evidence type="ECO:0000313" key="2">
    <source>
        <dbReference type="EnsemblMetazoa" id="GAUT031935-PA"/>
    </source>
</evidence>
<evidence type="ECO:0000313" key="3">
    <source>
        <dbReference type="Proteomes" id="UP000078200"/>
    </source>
</evidence>
<keyword evidence="1" id="KW-0472">Membrane</keyword>
<dbReference type="VEuPathDB" id="VectorBase:GAUT031935"/>
<reference evidence="2" key="1">
    <citation type="submission" date="2020-05" db="UniProtKB">
        <authorList>
            <consortium name="EnsemblMetazoa"/>
        </authorList>
    </citation>
    <scope>IDENTIFICATION</scope>
    <source>
        <strain evidence="2">TTRI</strain>
    </source>
</reference>
<feature type="transmembrane region" description="Helical" evidence="1">
    <location>
        <begin position="68"/>
        <end position="87"/>
    </location>
</feature>
<dbReference type="AlphaFoldDB" id="A0A1A9VBJ5"/>
<name>A0A1A9VBJ5_GLOAU</name>
<dbReference type="EnsemblMetazoa" id="GAUT031935-RA">
    <property type="protein sequence ID" value="GAUT031935-PA"/>
    <property type="gene ID" value="GAUT031935"/>
</dbReference>
<protein>
    <submittedName>
        <fullName evidence="2">Uncharacterized protein</fullName>
    </submittedName>
</protein>
<keyword evidence="1" id="KW-1133">Transmembrane helix</keyword>